<dbReference type="Pfam" id="PF19030">
    <property type="entry name" value="TSP1_ADAMTS"/>
    <property type="match status" value="3"/>
</dbReference>
<protein>
    <recommendedName>
        <fullName evidence="7">BPTI/Kunitz inhibitor domain-containing protein</fullName>
    </recommendedName>
</protein>
<reference evidence="8" key="2">
    <citation type="submission" date="2025-09" db="UniProtKB">
        <authorList>
            <consortium name="Ensembl"/>
        </authorList>
    </citation>
    <scope>IDENTIFICATION</scope>
</reference>
<dbReference type="GO" id="GO:0031012">
    <property type="term" value="C:extracellular matrix"/>
    <property type="evidence" value="ECO:0007669"/>
    <property type="project" value="TreeGrafter"/>
</dbReference>
<dbReference type="InterPro" id="IPR036383">
    <property type="entry name" value="TSP1_rpt_sf"/>
</dbReference>
<keyword evidence="5" id="KW-1015">Disulfide bond</keyword>
<comment type="subcellular location">
    <subcellularLocation>
        <location evidence="1">Secreted</location>
    </subcellularLocation>
</comment>
<dbReference type="FunFam" id="4.10.410.10:FF:000017">
    <property type="entry name" value="papilin isoform X2"/>
    <property type="match status" value="1"/>
</dbReference>
<accession>A0A3Q3XBH4</accession>
<dbReference type="AlphaFoldDB" id="A0A3Q3XBH4"/>
<dbReference type="SMART" id="SM00131">
    <property type="entry name" value="KU"/>
    <property type="match status" value="1"/>
</dbReference>
<dbReference type="Gene3D" id="4.10.410.10">
    <property type="entry name" value="Pancreatic trypsin inhibitor Kunitz domain"/>
    <property type="match status" value="1"/>
</dbReference>
<evidence type="ECO:0000256" key="4">
    <source>
        <dbReference type="ARBA" id="ARBA00022737"/>
    </source>
</evidence>
<evidence type="ECO:0000256" key="1">
    <source>
        <dbReference type="ARBA" id="ARBA00004613"/>
    </source>
</evidence>
<keyword evidence="9" id="KW-1185">Reference proteome</keyword>
<evidence type="ECO:0000313" key="8">
    <source>
        <dbReference type="Ensembl" id="ENSMMOP00000019751.1"/>
    </source>
</evidence>
<dbReference type="GO" id="GO:0004867">
    <property type="term" value="F:serine-type endopeptidase inhibitor activity"/>
    <property type="evidence" value="ECO:0007669"/>
    <property type="project" value="InterPro"/>
</dbReference>
<dbReference type="InterPro" id="IPR050439">
    <property type="entry name" value="ADAMTS_ADAMTS-like"/>
</dbReference>
<sequence length="561" mass="61562">MPGKPKINLKLLLNHLEYLHSLALIPFFLQLTRPVSDYWGEFGAYGPCSRTCGTGVAMRTRKCITSRTDGGHNCIGSSKSFRTCNTQECPAGSRDFREEQCSQFDRMNFQGKSQTWIPYYGASNPCELNCVPRGENFFYRHRQTVVDGTPCYVGRTDICVDGVCRVLIHEDFMGLDLDTHSVHSAAPVAVDPHPRETHTYTYQVGVYSECSATCSGGMKYRSVECWVQDPVNPHMVDESYCIAQRLQRPQSQQACNMHPCDAEYSVSSFSVCSVTCGEGHQTREVVCVGARGEPLADHACSGLVRPASVQACRRPACYTRITWHCTRSCGGGVRERRVGCFDTDLNPYPEDQCGIVSRPTSVETCNPQPCHRAQLVPSVQDPTTQESTIRGFVPHVPADHPPVIGPHCAQSIHGCCPDGHTSAVGPSNEGCPQGDCVRSRYGCCLDGVTAAQGFGRAGCPEHQKTQHSPPPPPAVPSSGDVCAAPRDEGPCDSWKTRFYYDSASGKCTEFWYGGCHGNGNNFKSLEDCERQCGGMVRVSPSSMRRVTQRRVSLRGTLRARA</sequence>
<evidence type="ECO:0000256" key="5">
    <source>
        <dbReference type="ARBA" id="ARBA00023157"/>
    </source>
</evidence>
<feature type="domain" description="BPTI/Kunitz inhibitor" evidence="7">
    <location>
        <begin position="482"/>
        <end position="532"/>
    </location>
</feature>
<dbReference type="Proteomes" id="UP000261620">
    <property type="component" value="Unplaced"/>
</dbReference>
<dbReference type="SUPFAM" id="SSF57362">
    <property type="entry name" value="BPTI-like"/>
    <property type="match status" value="1"/>
</dbReference>
<dbReference type="GO" id="GO:0004222">
    <property type="term" value="F:metalloendopeptidase activity"/>
    <property type="evidence" value="ECO:0007669"/>
    <property type="project" value="TreeGrafter"/>
</dbReference>
<dbReference type="GO" id="GO:0006508">
    <property type="term" value="P:proteolysis"/>
    <property type="evidence" value="ECO:0007669"/>
    <property type="project" value="TreeGrafter"/>
</dbReference>
<dbReference type="STRING" id="94237.ENSMMOP00000019751"/>
<dbReference type="PANTHER" id="PTHR13723">
    <property type="entry name" value="ADAMTS A DISINTEGRIN AND METALLOPROTEASE WITH THROMBOSPONDIN MOTIFS PROTEASE"/>
    <property type="match status" value="1"/>
</dbReference>
<dbReference type="InterPro" id="IPR002223">
    <property type="entry name" value="Kunitz_BPTI"/>
</dbReference>
<keyword evidence="3" id="KW-0732">Signal</keyword>
<dbReference type="InterPro" id="IPR020901">
    <property type="entry name" value="Prtase_inh_Kunz-CS"/>
</dbReference>
<proteinExistence type="predicted"/>
<dbReference type="CDD" id="cd00109">
    <property type="entry name" value="Kunitz-type"/>
    <property type="match status" value="1"/>
</dbReference>
<evidence type="ECO:0000256" key="6">
    <source>
        <dbReference type="SAM" id="MobiDB-lite"/>
    </source>
</evidence>
<dbReference type="FunFam" id="2.20.100.10:FF:000005">
    <property type="entry name" value="ADAM metallopeptidase with thrombospondin type 1 motif 9"/>
    <property type="match status" value="2"/>
</dbReference>
<dbReference type="PROSITE" id="PS00280">
    <property type="entry name" value="BPTI_KUNITZ_1"/>
    <property type="match status" value="1"/>
</dbReference>
<evidence type="ECO:0000256" key="3">
    <source>
        <dbReference type="ARBA" id="ARBA00022729"/>
    </source>
</evidence>
<dbReference type="GO" id="GO:0005576">
    <property type="term" value="C:extracellular region"/>
    <property type="evidence" value="ECO:0007669"/>
    <property type="project" value="UniProtKB-SubCell"/>
</dbReference>
<reference evidence="8" key="1">
    <citation type="submission" date="2025-08" db="UniProtKB">
        <authorList>
            <consortium name="Ensembl"/>
        </authorList>
    </citation>
    <scope>IDENTIFICATION</scope>
</reference>
<dbReference type="PRINTS" id="PR00759">
    <property type="entry name" value="BASICPTASE"/>
</dbReference>
<dbReference type="GO" id="GO:0030198">
    <property type="term" value="P:extracellular matrix organization"/>
    <property type="evidence" value="ECO:0007669"/>
    <property type="project" value="TreeGrafter"/>
</dbReference>
<dbReference type="InterPro" id="IPR036880">
    <property type="entry name" value="Kunitz_BPTI_sf"/>
</dbReference>
<evidence type="ECO:0000313" key="9">
    <source>
        <dbReference type="Proteomes" id="UP000261620"/>
    </source>
</evidence>
<organism evidence="8 9">
    <name type="scientific">Mola mola</name>
    <name type="common">Ocean sunfish</name>
    <name type="synonym">Tetraodon mola</name>
    <dbReference type="NCBI Taxonomy" id="94237"/>
    <lineage>
        <taxon>Eukaryota</taxon>
        <taxon>Metazoa</taxon>
        <taxon>Chordata</taxon>
        <taxon>Craniata</taxon>
        <taxon>Vertebrata</taxon>
        <taxon>Euteleostomi</taxon>
        <taxon>Actinopterygii</taxon>
        <taxon>Neopterygii</taxon>
        <taxon>Teleostei</taxon>
        <taxon>Neoteleostei</taxon>
        <taxon>Acanthomorphata</taxon>
        <taxon>Eupercaria</taxon>
        <taxon>Tetraodontiformes</taxon>
        <taxon>Molidae</taxon>
        <taxon>Mola</taxon>
    </lineage>
</organism>
<dbReference type="InterPro" id="IPR000884">
    <property type="entry name" value="TSP1_rpt"/>
</dbReference>
<evidence type="ECO:0000256" key="2">
    <source>
        <dbReference type="ARBA" id="ARBA00022525"/>
    </source>
</evidence>
<dbReference type="PANTHER" id="PTHR13723:SF281">
    <property type="entry name" value="PAPILIN"/>
    <property type="match status" value="1"/>
</dbReference>
<dbReference type="SUPFAM" id="SSF82895">
    <property type="entry name" value="TSP-1 type 1 repeat"/>
    <property type="match status" value="4"/>
</dbReference>
<evidence type="ECO:0000259" key="7">
    <source>
        <dbReference type="PROSITE" id="PS50279"/>
    </source>
</evidence>
<dbReference type="FunFam" id="2.20.100.10:FF:000001">
    <property type="entry name" value="semaphorin-5A isoform X1"/>
    <property type="match status" value="1"/>
</dbReference>
<dbReference type="Gene3D" id="2.20.100.10">
    <property type="entry name" value="Thrombospondin type-1 (TSP1) repeat"/>
    <property type="match status" value="4"/>
</dbReference>
<dbReference type="Ensembl" id="ENSMMOT00000020082.1">
    <property type="protein sequence ID" value="ENSMMOP00000019751.1"/>
    <property type="gene ID" value="ENSMMOG00000014989.1"/>
</dbReference>
<dbReference type="PROSITE" id="PS50279">
    <property type="entry name" value="BPTI_KUNITZ_2"/>
    <property type="match status" value="1"/>
</dbReference>
<dbReference type="SMART" id="SM00209">
    <property type="entry name" value="TSP1"/>
    <property type="match status" value="4"/>
</dbReference>
<keyword evidence="4" id="KW-0677">Repeat</keyword>
<keyword evidence="2" id="KW-0964">Secreted</keyword>
<dbReference type="OMA" id="RSVECWV"/>
<dbReference type="Pfam" id="PF00014">
    <property type="entry name" value="Kunitz_BPTI"/>
    <property type="match status" value="1"/>
</dbReference>
<dbReference type="PROSITE" id="PS50092">
    <property type="entry name" value="TSP1"/>
    <property type="match status" value="4"/>
</dbReference>
<dbReference type="Pfam" id="PF00090">
    <property type="entry name" value="TSP_1"/>
    <property type="match status" value="1"/>
</dbReference>
<name>A0A3Q3XBH4_MOLML</name>
<feature type="region of interest" description="Disordered" evidence="6">
    <location>
        <begin position="458"/>
        <end position="481"/>
    </location>
</feature>